<keyword evidence="2" id="KW-1185">Reference proteome</keyword>
<evidence type="ECO:0008006" key="3">
    <source>
        <dbReference type="Google" id="ProtNLM"/>
    </source>
</evidence>
<dbReference type="InterPro" id="IPR032675">
    <property type="entry name" value="LRR_dom_sf"/>
</dbReference>
<dbReference type="OrthoDB" id="2449993at2759"/>
<proteinExistence type="predicted"/>
<accession>A0A086TM80</accession>
<dbReference type="Gene3D" id="3.80.10.10">
    <property type="entry name" value="Ribonuclease Inhibitor"/>
    <property type="match status" value="1"/>
</dbReference>
<evidence type="ECO:0000313" key="2">
    <source>
        <dbReference type="Proteomes" id="UP000243308"/>
    </source>
</evidence>
<dbReference type="Proteomes" id="UP000243308">
    <property type="component" value="Unassembled WGS sequence"/>
</dbReference>
<dbReference type="AlphaFoldDB" id="A0A086TM80"/>
<protein>
    <recommendedName>
        <fullName evidence="3">F-box domain-containing protein</fullName>
    </recommendedName>
</protein>
<reference evidence="1 2" key="1">
    <citation type="submission" date="2011-02" db="EMBL/GenBank/DDBJ databases">
        <title>The Genome Sequence of Mortierella verticillata NRRL 6337.</title>
        <authorList>
            <consortium name="The Broad Institute Genome Sequencing Platform"/>
            <person name="Russ C."/>
            <person name="Cuomo C."/>
            <person name="Burger G."/>
            <person name="Gray M.W."/>
            <person name="Holland P.W.H."/>
            <person name="King N."/>
            <person name="Lang F.B.F."/>
            <person name="Roger A.J."/>
            <person name="Ruiz-Trillo I."/>
            <person name="Young S.K."/>
            <person name="Zeng Q."/>
            <person name="Gargeya S."/>
            <person name="Alvarado L."/>
            <person name="Berlin A."/>
            <person name="Chapman S.B."/>
            <person name="Chen Z."/>
            <person name="Freedman E."/>
            <person name="Gellesch M."/>
            <person name="Goldberg J."/>
            <person name="Griggs A."/>
            <person name="Gujja S."/>
            <person name="Heilman E."/>
            <person name="Heiman D."/>
            <person name="Howarth C."/>
            <person name="Mehta T."/>
            <person name="Neiman D."/>
            <person name="Pearson M."/>
            <person name="Roberts A."/>
            <person name="Saif S."/>
            <person name="Shea T."/>
            <person name="Shenoy N."/>
            <person name="Sisk P."/>
            <person name="Stolte C."/>
            <person name="Sykes S."/>
            <person name="White J."/>
            <person name="Yandava C."/>
            <person name="Haas B."/>
            <person name="Nusbaum C."/>
            <person name="Birren B."/>
        </authorList>
    </citation>
    <scope>NUCLEOTIDE SEQUENCE [LARGE SCALE GENOMIC DNA]</scope>
    <source>
        <strain evidence="1 2">NRRL 6337</strain>
    </source>
</reference>
<evidence type="ECO:0000313" key="1">
    <source>
        <dbReference type="EMBL" id="KFH63057.1"/>
    </source>
</evidence>
<name>A0A086TM80_9FUNG</name>
<organism evidence="1 2">
    <name type="scientific">Podila verticillata NRRL 6337</name>
    <dbReference type="NCBI Taxonomy" id="1069443"/>
    <lineage>
        <taxon>Eukaryota</taxon>
        <taxon>Fungi</taxon>
        <taxon>Fungi incertae sedis</taxon>
        <taxon>Mucoromycota</taxon>
        <taxon>Mortierellomycotina</taxon>
        <taxon>Mortierellomycetes</taxon>
        <taxon>Mortierellales</taxon>
        <taxon>Mortierellaceae</taxon>
        <taxon>Podila</taxon>
    </lineage>
</organism>
<sequence>MLDSHPTISIFDIILIVDAVCQSLSLRDIQFCRRVNRQWAFMFKPHLLNAVKLSSTLTLTDNILDFLLESKCWIRSLTVAAPHIIKLASLSLATLQELVFCDDHFEQTHNDQVQVESVVALIDNNSGLFRLEIDLSNKQYSPCPLSLPIMLAIARHRSLTQLTWRVPDGHVDAKFIKHLLYVCHKSIQELVVIGRRNTEPCDFDGNNNSSNNNGCGCRGWHVYHCDPFSLDDDHLHGNEPECRDFNDRVEWPIDQWGSFALRKLSLPPLFDLFALALVRNCPELQYIDIHMSHESSTAILNVLAVSCPELRGLGFKSTLHDVNYSTELGRFQQLQRVYIPSMSDADQVERIVGTLAKSSRESLEVLGVHMKAVTAQDVASIIVTFQRLKKIDFGTVRIYVGNKDEGSTSPRHTQKSHDKDRDFEETIIQRWDPSQMHRPLGTIRDWWNHWSEAKDFMKEVMACVHEQQSQSSIQPVYMKFMYPIAAFVSREEAQAFSARSGPWANDRRSWTLEDARRIMDNQNSRDRTIGRTSSKNESVIAKITKTISDWRK</sequence>
<gene>
    <name evidence="1" type="ORF">MVEG_11094</name>
</gene>
<dbReference type="EMBL" id="KN042429">
    <property type="protein sequence ID" value="KFH63057.1"/>
    <property type="molecule type" value="Genomic_DNA"/>
</dbReference>